<dbReference type="PANTHER" id="PTHR42714">
    <property type="entry name" value="TRNA MODIFICATION GTPASE GTPBP3"/>
    <property type="match status" value="1"/>
</dbReference>
<feature type="domain" description="G" evidence="5">
    <location>
        <begin position="78"/>
        <end position="189"/>
    </location>
</feature>
<name>A0ABV9QN65_9GAMM</name>
<evidence type="ECO:0000256" key="1">
    <source>
        <dbReference type="ARBA" id="ARBA00004141"/>
    </source>
</evidence>
<dbReference type="EMBL" id="JBHSHD010000001">
    <property type="protein sequence ID" value="MFC4818748.1"/>
    <property type="molecule type" value="Genomic_DNA"/>
</dbReference>
<keyword evidence="7" id="KW-1185">Reference proteome</keyword>
<dbReference type="InterPro" id="IPR021147">
    <property type="entry name" value="DUF697"/>
</dbReference>
<dbReference type="InterPro" id="IPR005225">
    <property type="entry name" value="Small_GTP-bd"/>
</dbReference>
<evidence type="ECO:0000259" key="5">
    <source>
        <dbReference type="Pfam" id="PF01926"/>
    </source>
</evidence>
<accession>A0ABV9QN65</accession>
<sequence>MDPPRTLWQRLQRRFTRAQAQAPSADSPRGEAHHAQAAASLRALLDDAQIPAAVRGGLAADFARLEAMLGKLERGELHIAVFGRVSVGKSALANALLGEDAFTVGVLHGTTREAGQRLWREVAGGGVHLIDTPGIDELDGEARERLAFEVAGVSDLVVFVVDGDMTQRERDALQLLARTERPLLLALNKSDRYGEDERERLLERLREHAQGLVRAEDVVAISAQPAPLKRIRVDADGSERAELAERAPELEPLRARLAVIVEREGKTLAALNASLFAGRVSDQVGARIAEARRDLAAKVIRQYCLAKAVAVALNPIPVADLLAAGALDAALVMHLGRVYGLPLTKSEAGTLIAVISAQLAALMGAIWGVHLVASALKGVSAGLSTVVTAGAQGALAWYATELVGRAAEKYLVAGKSWGEQGPKRVVAGIVEDLDRDSILREARTEILKRLRGTPGRA</sequence>
<dbReference type="CDD" id="cd00880">
    <property type="entry name" value="Era_like"/>
    <property type="match status" value="1"/>
</dbReference>
<dbReference type="PANTHER" id="PTHR42714:SF6">
    <property type="entry name" value="TRANSLATION INITIATION FACTOR IF-2"/>
    <property type="match status" value="1"/>
</dbReference>
<dbReference type="InterPro" id="IPR027417">
    <property type="entry name" value="P-loop_NTPase"/>
</dbReference>
<evidence type="ECO:0000313" key="6">
    <source>
        <dbReference type="EMBL" id="MFC4818748.1"/>
    </source>
</evidence>
<evidence type="ECO:0000256" key="2">
    <source>
        <dbReference type="ARBA" id="ARBA00022692"/>
    </source>
</evidence>
<keyword evidence="2" id="KW-0812">Transmembrane</keyword>
<proteinExistence type="predicted"/>
<protein>
    <submittedName>
        <fullName evidence="6">DUF697 domain-containing protein</fullName>
    </submittedName>
</protein>
<keyword evidence="3" id="KW-1133">Transmembrane helix</keyword>
<dbReference type="InterPro" id="IPR006073">
    <property type="entry name" value="GTP-bd"/>
</dbReference>
<dbReference type="SUPFAM" id="SSF52540">
    <property type="entry name" value="P-loop containing nucleoside triphosphate hydrolases"/>
    <property type="match status" value="1"/>
</dbReference>
<dbReference type="Proteomes" id="UP001595886">
    <property type="component" value="Unassembled WGS sequence"/>
</dbReference>
<dbReference type="Pfam" id="PF05128">
    <property type="entry name" value="DUF697"/>
    <property type="match status" value="1"/>
</dbReference>
<gene>
    <name evidence="6" type="ORF">ACFO6Q_00315</name>
</gene>
<dbReference type="NCBIfam" id="TIGR00231">
    <property type="entry name" value="small_GTP"/>
    <property type="match status" value="1"/>
</dbReference>
<comment type="caution">
    <text evidence="6">The sequence shown here is derived from an EMBL/GenBank/DDBJ whole genome shotgun (WGS) entry which is preliminary data.</text>
</comment>
<dbReference type="RefSeq" id="WP_380018477.1">
    <property type="nucleotide sequence ID" value="NZ_JBHSHD010000001.1"/>
</dbReference>
<evidence type="ECO:0000256" key="3">
    <source>
        <dbReference type="ARBA" id="ARBA00022989"/>
    </source>
</evidence>
<organism evidence="6 7">
    <name type="scientific">Dokdonella ginsengisoli</name>
    <dbReference type="NCBI Taxonomy" id="363846"/>
    <lineage>
        <taxon>Bacteria</taxon>
        <taxon>Pseudomonadati</taxon>
        <taxon>Pseudomonadota</taxon>
        <taxon>Gammaproteobacteria</taxon>
        <taxon>Lysobacterales</taxon>
        <taxon>Rhodanobacteraceae</taxon>
        <taxon>Dokdonella</taxon>
    </lineage>
</organism>
<dbReference type="Pfam" id="PF01926">
    <property type="entry name" value="MMR_HSR1"/>
    <property type="match status" value="1"/>
</dbReference>
<keyword evidence="4" id="KW-0472">Membrane</keyword>
<reference evidence="7" key="1">
    <citation type="journal article" date="2019" name="Int. J. Syst. Evol. Microbiol.">
        <title>The Global Catalogue of Microorganisms (GCM) 10K type strain sequencing project: providing services to taxonomists for standard genome sequencing and annotation.</title>
        <authorList>
            <consortium name="The Broad Institute Genomics Platform"/>
            <consortium name="The Broad Institute Genome Sequencing Center for Infectious Disease"/>
            <person name="Wu L."/>
            <person name="Ma J."/>
        </authorList>
    </citation>
    <scope>NUCLEOTIDE SEQUENCE [LARGE SCALE GENOMIC DNA]</scope>
    <source>
        <strain evidence="7">CCUG 30340</strain>
    </source>
</reference>
<evidence type="ECO:0000313" key="7">
    <source>
        <dbReference type="Proteomes" id="UP001595886"/>
    </source>
</evidence>
<comment type="subcellular location">
    <subcellularLocation>
        <location evidence="1">Membrane</location>
        <topology evidence="1">Multi-pass membrane protein</topology>
    </subcellularLocation>
</comment>
<evidence type="ECO:0000256" key="4">
    <source>
        <dbReference type="ARBA" id="ARBA00023136"/>
    </source>
</evidence>
<dbReference type="Gene3D" id="3.40.50.300">
    <property type="entry name" value="P-loop containing nucleotide triphosphate hydrolases"/>
    <property type="match status" value="1"/>
</dbReference>